<keyword evidence="2" id="KW-1133">Transmembrane helix</keyword>
<keyword evidence="6" id="KW-1185">Reference proteome</keyword>
<dbReference type="GO" id="GO:0016788">
    <property type="term" value="F:hydrolase activity, acting on ester bonds"/>
    <property type="evidence" value="ECO:0000318"/>
    <property type="project" value="GO_Central"/>
</dbReference>
<evidence type="ECO:0000259" key="4">
    <source>
        <dbReference type="Pfam" id="PF00149"/>
    </source>
</evidence>
<dbReference type="InterPro" id="IPR004843">
    <property type="entry name" value="Calcineurin-like_PHP"/>
</dbReference>
<organism evidence="5 6">
    <name type="scientific">Dictyostelium purpureum</name>
    <name type="common">Slime mold</name>
    <dbReference type="NCBI Taxonomy" id="5786"/>
    <lineage>
        <taxon>Eukaryota</taxon>
        <taxon>Amoebozoa</taxon>
        <taxon>Evosea</taxon>
        <taxon>Eumycetozoa</taxon>
        <taxon>Dictyostelia</taxon>
        <taxon>Dictyosteliales</taxon>
        <taxon>Dictyosteliaceae</taxon>
        <taxon>Dictyostelium</taxon>
    </lineage>
</organism>
<dbReference type="Gene3D" id="3.60.21.10">
    <property type="match status" value="1"/>
</dbReference>
<protein>
    <recommendedName>
        <fullName evidence="4">Calcineurin-like phosphoesterase domain-containing protein</fullName>
    </recommendedName>
</protein>
<evidence type="ECO:0000256" key="1">
    <source>
        <dbReference type="SAM" id="MobiDB-lite"/>
    </source>
</evidence>
<gene>
    <name evidence="5" type="ORF">DICPUDRAFT_37481</name>
</gene>
<dbReference type="EMBL" id="GL871165">
    <property type="protein sequence ID" value="EGC32943.1"/>
    <property type="molecule type" value="Genomic_DNA"/>
</dbReference>
<dbReference type="VEuPathDB" id="AmoebaDB:DICPUDRAFT_37481"/>
<sequence length="403" mass="47477">MKLKVFFLIFILFLVKDNNFVKSEYNEIKSNIKSNNDKPILKFKSDKTFKIIQFTDLHYGYGGYYDTMTLDSQISILEKEKPDFVMFSGDMISGNLLHFNQTKIYEYYWDLFTGPLVERKIPWAITMGNHDAEGLLKVDDLIEMDQSFEYSLTKRGPRNIPGAANYHLKIYSSNSTRNRHDNNSDIHQEEEQFSNNGNKENVDVSSFIYIFDSDSKKCDRLDWGCINNGQVQWFKNISNFNQKKNSISFVHVPPIEVIDLWNNHDEIEGSFDEPSCCFDDGNSHFVRALLDQGDIRGLYFGHDHKNDFHGNYKGMDMGYGRKSGFGSYSSKKPLGARIIQLNEDQQGKNFIKTWITESNGEVFIQKKPLKKKHYRHRCILKKSKYHISIFYFFFYFFFFYHFY</sequence>
<evidence type="ECO:0000256" key="3">
    <source>
        <dbReference type="SAM" id="SignalP"/>
    </source>
</evidence>
<dbReference type="AlphaFoldDB" id="F0ZSW9"/>
<dbReference type="STRING" id="5786.F0ZSW9"/>
<dbReference type="OMA" id="KGIWFCY"/>
<accession>F0ZSW9</accession>
<dbReference type="FunFam" id="3.60.21.10:FF:000169">
    <property type="entry name" value="Uncharacterized protein"/>
    <property type="match status" value="1"/>
</dbReference>
<dbReference type="GeneID" id="10507913"/>
<dbReference type="Pfam" id="PF00149">
    <property type="entry name" value="Metallophos"/>
    <property type="match status" value="1"/>
</dbReference>
<evidence type="ECO:0000256" key="2">
    <source>
        <dbReference type="SAM" id="Phobius"/>
    </source>
</evidence>
<dbReference type="InParanoid" id="F0ZSW9"/>
<evidence type="ECO:0000313" key="5">
    <source>
        <dbReference type="EMBL" id="EGC32943.1"/>
    </source>
</evidence>
<evidence type="ECO:0000313" key="6">
    <source>
        <dbReference type="Proteomes" id="UP000001064"/>
    </source>
</evidence>
<keyword evidence="2" id="KW-0472">Membrane</keyword>
<name>F0ZSW9_DICPU</name>
<dbReference type="PANTHER" id="PTHR32440:SF8">
    <property type="entry name" value="CALCINEURIN-LIKE PHOSPHOESTERASE DOMAIN-CONTAINING PROTEIN"/>
    <property type="match status" value="1"/>
</dbReference>
<feature type="region of interest" description="Disordered" evidence="1">
    <location>
        <begin position="176"/>
        <end position="198"/>
    </location>
</feature>
<dbReference type="eggNOG" id="KOG1432">
    <property type="taxonomic scope" value="Eukaryota"/>
</dbReference>
<dbReference type="InterPro" id="IPR029052">
    <property type="entry name" value="Metallo-depent_PP-like"/>
</dbReference>
<feature type="domain" description="Calcineurin-like phosphoesterase" evidence="4">
    <location>
        <begin position="49"/>
        <end position="305"/>
    </location>
</feature>
<dbReference type="OrthoDB" id="783096at2759"/>
<dbReference type="PANTHER" id="PTHR32440">
    <property type="entry name" value="PHOSPHATASE DCR2-RELATED-RELATED"/>
    <property type="match status" value="1"/>
</dbReference>
<feature type="signal peptide" evidence="3">
    <location>
        <begin position="1"/>
        <end position="23"/>
    </location>
</feature>
<keyword evidence="2" id="KW-0812">Transmembrane</keyword>
<dbReference type="KEGG" id="dpp:DICPUDRAFT_37481"/>
<dbReference type="Proteomes" id="UP000001064">
    <property type="component" value="Unassembled WGS sequence"/>
</dbReference>
<keyword evidence="3" id="KW-0732">Signal</keyword>
<dbReference type="SUPFAM" id="SSF56300">
    <property type="entry name" value="Metallo-dependent phosphatases"/>
    <property type="match status" value="1"/>
</dbReference>
<feature type="chain" id="PRO_5003265375" description="Calcineurin-like phosphoesterase domain-containing protein" evidence="3">
    <location>
        <begin position="24"/>
        <end position="403"/>
    </location>
</feature>
<reference evidence="6" key="1">
    <citation type="journal article" date="2011" name="Genome Biol.">
        <title>Comparative genomics of the social amoebae Dictyostelium discoideum and Dictyostelium purpureum.</title>
        <authorList>
            <consortium name="US DOE Joint Genome Institute (JGI-PGF)"/>
            <person name="Sucgang R."/>
            <person name="Kuo A."/>
            <person name="Tian X."/>
            <person name="Salerno W."/>
            <person name="Parikh A."/>
            <person name="Feasley C.L."/>
            <person name="Dalin E."/>
            <person name="Tu H."/>
            <person name="Huang E."/>
            <person name="Barry K."/>
            <person name="Lindquist E."/>
            <person name="Shapiro H."/>
            <person name="Bruce D."/>
            <person name="Schmutz J."/>
            <person name="Salamov A."/>
            <person name="Fey P."/>
            <person name="Gaudet P."/>
            <person name="Anjard C."/>
            <person name="Babu M.M."/>
            <person name="Basu S."/>
            <person name="Bushmanova Y."/>
            <person name="van der Wel H."/>
            <person name="Katoh-Kurasawa M."/>
            <person name="Dinh C."/>
            <person name="Coutinho P.M."/>
            <person name="Saito T."/>
            <person name="Elias M."/>
            <person name="Schaap P."/>
            <person name="Kay R.R."/>
            <person name="Henrissat B."/>
            <person name="Eichinger L."/>
            <person name="Rivero F."/>
            <person name="Putnam N.H."/>
            <person name="West C.M."/>
            <person name="Loomis W.F."/>
            <person name="Chisholm R.L."/>
            <person name="Shaulsky G."/>
            <person name="Strassmann J.E."/>
            <person name="Queller D.C."/>
            <person name="Kuspa A."/>
            <person name="Grigoriev I.V."/>
        </authorList>
    </citation>
    <scope>NUCLEOTIDE SEQUENCE [LARGE SCALE GENOMIC DNA]</scope>
    <source>
        <strain evidence="6">QSDP1</strain>
    </source>
</reference>
<dbReference type="CDD" id="cd07383">
    <property type="entry name" value="MPP_Dcr2"/>
    <property type="match status" value="1"/>
</dbReference>
<feature type="transmembrane region" description="Helical" evidence="2">
    <location>
        <begin position="385"/>
        <end position="402"/>
    </location>
</feature>
<feature type="compositionally biased region" description="Basic and acidic residues" evidence="1">
    <location>
        <begin position="178"/>
        <end position="190"/>
    </location>
</feature>
<proteinExistence type="predicted"/>
<dbReference type="RefSeq" id="XP_003290509.1">
    <property type="nucleotide sequence ID" value="XM_003290461.1"/>
</dbReference>